<dbReference type="InterPro" id="IPR050630">
    <property type="entry name" value="WD_repeat_EMAP"/>
</dbReference>
<dbReference type="SMART" id="SM00320">
    <property type="entry name" value="WD40"/>
    <property type="match status" value="10"/>
</dbReference>
<dbReference type="InterPro" id="IPR005108">
    <property type="entry name" value="HELP"/>
</dbReference>
<dbReference type="Pfam" id="PF23414">
    <property type="entry name" value="Beta-prop_EML_2"/>
    <property type="match status" value="1"/>
</dbReference>
<dbReference type="Proteomes" id="UP000785679">
    <property type="component" value="Unassembled WGS sequence"/>
</dbReference>
<evidence type="ECO:0000313" key="8">
    <source>
        <dbReference type="Proteomes" id="UP000785679"/>
    </source>
</evidence>
<proteinExistence type="predicted"/>
<keyword evidence="2" id="KW-0677">Repeat</keyword>
<dbReference type="PROSITE" id="PS50082">
    <property type="entry name" value="WD_REPEATS_2"/>
    <property type="match status" value="2"/>
</dbReference>
<dbReference type="Pfam" id="PF03451">
    <property type="entry name" value="HELP"/>
    <property type="match status" value="1"/>
</dbReference>
<reference evidence="7" key="1">
    <citation type="submission" date="2019-06" db="EMBL/GenBank/DDBJ databases">
        <authorList>
            <person name="Zheng W."/>
        </authorList>
    </citation>
    <scope>NUCLEOTIDE SEQUENCE</scope>
    <source>
        <strain evidence="7">QDHG01</strain>
    </source>
</reference>
<dbReference type="Gene3D" id="2.130.10.10">
    <property type="entry name" value="YVTN repeat-like/Quinoprotein amine dehydrogenase"/>
    <property type="match status" value="2"/>
</dbReference>
<keyword evidence="8" id="KW-1185">Reference proteome</keyword>
<feature type="repeat" description="WD" evidence="3">
    <location>
        <begin position="510"/>
        <end position="551"/>
    </location>
</feature>
<dbReference type="InterPro" id="IPR055442">
    <property type="entry name" value="Beta-prop_EML-like_2nd"/>
</dbReference>
<evidence type="ECO:0000256" key="3">
    <source>
        <dbReference type="PROSITE-ProRule" id="PRU00221"/>
    </source>
</evidence>
<dbReference type="EMBL" id="RRYP01005288">
    <property type="protein sequence ID" value="TNV82171.1"/>
    <property type="molecule type" value="Genomic_DNA"/>
</dbReference>
<dbReference type="InterPro" id="IPR001680">
    <property type="entry name" value="WD40_rpt"/>
</dbReference>
<feature type="repeat" description="WD" evidence="3">
    <location>
        <begin position="664"/>
        <end position="699"/>
    </location>
</feature>
<dbReference type="OrthoDB" id="47802at2759"/>
<dbReference type="PANTHER" id="PTHR13720:SF33">
    <property type="entry name" value="HELP DOMAIN-CONTAINING PROTEIN"/>
    <property type="match status" value="1"/>
</dbReference>
<evidence type="ECO:0000313" key="7">
    <source>
        <dbReference type="EMBL" id="TNV82171.1"/>
    </source>
</evidence>
<dbReference type="SUPFAM" id="SSF50978">
    <property type="entry name" value="WD40 repeat-like"/>
    <property type="match status" value="3"/>
</dbReference>
<evidence type="ECO:0000256" key="4">
    <source>
        <dbReference type="SAM" id="MobiDB-lite"/>
    </source>
</evidence>
<name>A0A8J8NUU3_HALGN</name>
<organism evidence="7 8">
    <name type="scientific">Halteria grandinella</name>
    <dbReference type="NCBI Taxonomy" id="5974"/>
    <lineage>
        <taxon>Eukaryota</taxon>
        <taxon>Sar</taxon>
        <taxon>Alveolata</taxon>
        <taxon>Ciliophora</taxon>
        <taxon>Intramacronucleata</taxon>
        <taxon>Spirotrichea</taxon>
        <taxon>Stichotrichia</taxon>
        <taxon>Sporadotrichida</taxon>
        <taxon>Halteriidae</taxon>
        <taxon>Halteria</taxon>
    </lineage>
</organism>
<evidence type="ECO:0000259" key="5">
    <source>
        <dbReference type="Pfam" id="PF23409"/>
    </source>
</evidence>
<dbReference type="GO" id="GO:0008017">
    <property type="term" value="F:microtubule binding"/>
    <property type="evidence" value="ECO:0007669"/>
    <property type="project" value="TreeGrafter"/>
</dbReference>
<gene>
    <name evidence="7" type="ORF">FGO68_gene11485</name>
</gene>
<evidence type="ECO:0000256" key="2">
    <source>
        <dbReference type="ARBA" id="ARBA00022737"/>
    </source>
</evidence>
<dbReference type="Pfam" id="PF23409">
    <property type="entry name" value="Beta-prop_EML"/>
    <property type="match status" value="1"/>
</dbReference>
<evidence type="ECO:0000256" key="1">
    <source>
        <dbReference type="ARBA" id="ARBA00022574"/>
    </source>
</evidence>
<dbReference type="InterPro" id="IPR036322">
    <property type="entry name" value="WD40_repeat_dom_sf"/>
</dbReference>
<feature type="domain" description="EML-like first beta-propeller" evidence="5">
    <location>
        <begin position="152"/>
        <end position="357"/>
    </location>
</feature>
<comment type="caution">
    <text evidence="7">The sequence shown here is derived from an EMBL/GenBank/DDBJ whole genome shotgun (WGS) entry which is preliminary data.</text>
</comment>
<feature type="region of interest" description="Disordered" evidence="4">
    <location>
        <begin position="1"/>
        <end position="47"/>
    </location>
</feature>
<feature type="domain" description="EML-like second beta-propeller" evidence="6">
    <location>
        <begin position="413"/>
        <end position="697"/>
    </location>
</feature>
<dbReference type="FunFam" id="2.130.10.10:FF:000320">
    <property type="entry name" value="echinoderm microtubule-associated protein-like 6"/>
    <property type="match status" value="1"/>
</dbReference>
<dbReference type="AlphaFoldDB" id="A0A8J8NUU3"/>
<feature type="compositionally biased region" description="Polar residues" evidence="4">
    <location>
        <begin position="1"/>
        <end position="12"/>
    </location>
</feature>
<dbReference type="InterPro" id="IPR055439">
    <property type="entry name" value="Beta-prop_EML_1st"/>
</dbReference>
<sequence length="699" mass="76203">MGCVESTNVQQPGGSGDDFEGNRRSRFNKNTGEVGVEDEPRDKPEGDLFEIEDAGAGDQFMAVKPWIGAIKEPANHPPPNASPPDVRYSLEYVYGYRCEDSRMNAYLNPNGDAVYMTAALGVILNTKSNTQKFFGGGMVDQRAKNVSDDTNAHTDDITSLTISSDRNWVATGQVGPAPTVFIWNSKTASKQQRIKLTRGARGVDAIAISADGQHVAFTDRHDQHNVHLYEIASGQGRSVPGDTNKIFDICFSAKPGDLTFATAGQKHIKFWDQNLDGKRGTTGSTTGAQPSFACVAFDDQGTCYTGGSDSLIYVWGGRSLKQTLPFHKSGFVGALRFASGKLFSGGKDGVINMINTQSLTVEKSFDFGGVLIRAIDVHNGEMLVGMRDGTLYTMDLNTQHKKKIMESHSDGEVWGLSIPNDDLVLTTADDNQVKAWSVSQRKCTATGPISSRKDQLKRRGASSLTSFPDSQCARAISYNPTNGHVAVGHNDGTLTIRAGPTQLDKIIHENKNSKEWIEAIQYSPDGKKLAVGSHDNNIYVYDATSYSLLGKCSKHNSFIVSVDWSLDGSYLRSVCGAHELLFFNAATYSQDPSGPSNTTRTDWATHSAKFGWLVDGVFPAGTDGTHINHVAFSTDRALIATGDDYGLVNVFRNPCRKGHKPISLRGHSEHVVRVGFNSDDSYLFSIGGYDQTLMQWRRQ</sequence>
<dbReference type="InterPro" id="IPR015943">
    <property type="entry name" value="WD40/YVTN_repeat-like_dom_sf"/>
</dbReference>
<accession>A0A8J8NUU3</accession>
<keyword evidence="1 3" id="KW-0853">WD repeat</keyword>
<protein>
    <recommendedName>
        <fullName evidence="9">HELP domain-containing protein</fullName>
    </recommendedName>
</protein>
<dbReference type="PROSITE" id="PS50294">
    <property type="entry name" value="WD_REPEATS_REGION"/>
    <property type="match status" value="1"/>
</dbReference>
<evidence type="ECO:0008006" key="9">
    <source>
        <dbReference type="Google" id="ProtNLM"/>
    </source>
</evidence>
<evidence type="ECO:0000259" key="6">
    <source>
        <dbReference type="Pfam" id="PF23414"/>
    </source>
</evidence>
<dbReference type="PANTHER" id="PTHR13720">
    <property type="entry name" value="WD-40 REPEAT PROTEIN"/>
    <property type="match status" value="1"/>
</dbReference>